<reference evidence="4" key="2">
    <citation type="submission" date="2020-12" db="UniProtKB">
        <authorList>
            <consortium name="WormBaseParasite"/>
        </authorList>
    </citation>
    <scope>IDENTIFICATION</scope>
</reference>
<dbReference type="CDD" id="cd00048">
    <property type="entry name" value="DSRM_SF"/>
    <property type="match status" value="1"/>
</dbReference>
<gene>
    <name evidence="2 4 5" type="ORF">SRAE_2000102300</name>
</gene>
<dbReference type="WBParaSite" id="SRAE_2000102300.1">
    <property type="protein sequence ID" value="SRAE_2000102300.1"/>
    <property type="gene ID" value="WBGene00261223"/>
</dbReference>
<organism evidence="2">
    <name type="scientific">Strongyloides ratti</name>
    <name type="common">Parasitic roundworm</name>
    <dbReference type="NCBI Taxonomy" id="34506"/>
    <lineage>
        <taxon>Eukaryota</taxon>
        <taxon>Metazoa</taxon>
        <taxon>Ecdysozoa</taxon>
        <taxon>Nematoda</taxon>
        <taxon>Chromadorea</taxon>
        <taxon>Rhabditida</taxon>
        <taxon>Tylenchina</taxon>
        <taxon>Panagrolaimomorpha</taxon>
        <taxon>Strongyloidoidea</taxon>
        <taxon>Strongyloididae</taxon>
        <taxon>Strongyloides</taxon>
    </lineage>
</organism>
<dbReference type="WormBase" id="SRAE_2000102300">
    <property type="protein sequence ID" value="SRP05598"/>
    <property type="gene ID" value="WBGene00261223"/>
</dbReference>
<dbReference type="SUPFAM" id="SSF54768">
    <property type="entry name" value="dsRNA-binding domain-like"/>
    <property type="match status" value="2"/>
</dbReference>
<name>A0A090LDY5_STRRB</name>
<evidence type="ECO:0000313" key="3">
    <source>
        <dbReference type="Proteomes" id="UP000035682"/>
    </source>
</evidence>
<dbReference type="InterPro" id="IPR014720">
    <property type="entry name" value="dsRBD_dom"/>
</dbReference>
<evidence type="ECO:0000259" key="1">
    <source>
        <dbReference type="Pfam" id="PF00035"/>
    </source>
</evidence>
<reference evidence="2 3" key="1">
    <citation type="submission" date="2014-09" db="EMBL/GenBank/DDBJ databases">
        <authorList>
            <person name="Martin A.A."/>
        </authorList>
    </citation>
    <scope>NUCLEOTIDE SEQUENCE</scope>
    <source>
        <strain evidence="3">ED321</strain>
        <strain evidence="2">ED321 Heterogonic</strain>
    </source>
</reference>
<dbReference type="EMBL" id="LN609529">
    <property type="protein sequence ID" value="CEF66353.1"/>
    <property type="molecule type" value="Genomic_DNA"/>
</dbReference>
<evidence type="ECO:0000313" key="5">
    <source>
        <dbReference type="WormBase" id="SRAE_2000102300"/>
    </source>
</evidence>
<evidence type="ECO:0000313" key="2">
    <source>
        <dbReference type="EMBL" id="CEF66353.1"/>
    </source>
</evidence>
<proteinExistence type="predicted"/>
<dbReference type="RefSeq" id="XP_024505553.1">
    <property type="nucleotide sequence ID" value="XM_024651925.1"/>
</dbReference>
<dbReference type="AlphaFoldDB" id="A0A090LDY5"/>
<accession>A0A090LDY5</accession>
<keyword evidence="3" id="KW-1185">Reference proteome</keyword>
<sequence length="439" mass="50651">MIFNEVNSYFQYLKLPSEFSYNSDSEGIFYAIYKHPKITVIGKGKSKKIAKEEACKLLKPHLQSFAKETFGSENVENKLKNIVKTIDKNIEYVQCDNDGNNIKVKCVVGEHETYGVATIFELAKIKSINSMLKIISQSVYCATEKFNWVDILDFLDLSFFKTLLHNICLKNSWILTFDSEKILTNRQYHTRCNIKSTKQNDFSLPSVEDITHTSESKSSGENFIAKEICLKYFRDYNDNINTLLKNQLEQYIKKFYDDEKLDYDIQQISFKPPIFQCFCKFSKLVTEGIHSKKKEAQGIAASKMFQKLCCKNFNNNLSNKKVTKIMPIMNSIKSIKDIVNSEEVDLSIDFNSIKNTILNYHSDLKNVSTKDYIIYKSNVTNYIFIFKYFFLIPDSDIQNCGRSFGVGPTKENAIQQGCCNLLTAITMKKSGTFQKFIAR</sequence>
<dbReference type="CTD" id="36378717"/>
<dbReference type="Proteomes" id="UP000035682">
    <property type="component" value="Unplaced"/>
</dbReference>
<protein>
    <submittedName>
        <fullName evidence="2 4">Double-stranded RNA-binding domain-containing protein</fullName>
    </submittedName>
</protein>
<evidence type="ECO:0000313" key="4">
    <source>
        <dbReference type="WBParaSite" id="SRAE_2000102300.1"/>
    </source>
</evidence>
<feature type="domain" description="DRBM" evidence="1">
    <location>
        <begin position="245"/>
        <end position="308"/>
    </location>
</feature>
<dbReference type="Pfam" id="PF00035">
    <property type="entry name" value="dsrm"/>
    <property type="match status" value="1"/>
</dbReference>
<dbReference type="GeneID" id="36378717"/>
<dbReference type="Gene3D" id="3.30.160.20">
    <property type="match status" value="1"/>
</dbReference>